<reference evidence="1 2" key="1">
    <citation type="submission" date="2017-04" db="EMBL/GenBank/DDBJ databases">
        <title>Draft Aigarchaeota genome from a New Zealand hot spring.</title>
        <authorList>
            <person name="Reysenbach A.-L."/>
            <person name="Donaho J.A."/>
            <person name="Gerhart J."/>
            <person name="Kelley J.F."/>
            <person name="Kouba K."/>
            <person name="Podar M."/>
            <person name="Stott M."/>
        </authorList>
    </citation>
    <scope>NUCLEOTIDE SEQUENCE [LARGE SCALE GENOMIC DNA]</scope>
    <source>
        <strain evidence="1">NZ13_MG1</strain>
    </source>
</reference>
<evidence type="ECO:0000313" key="2">
    <source>
        <dbReference type="Proteomes" id="UP000244066"/>
    </source>
</evidence>
<evidence type="ECO:0000313" key="1">
    <source>
        <dbReference type="EMBL" id="PUA31019.1"/>
    </source>
</evidence>
<dbReference type="AlphaFoldDB" id="A0A2R7Y0P0"/>
<name>A0A2R7Y0P0_9ARCH</name>
<gene>
    <name evidence="1" type="ORF">B9J98_08145</name>
</gene>
<dbReference type="Proteomes" id="UP000244066">
    <property type="component" value="Unassembled WGS sequence"/>
</dbReference>
<proteinExistence type="predicted"/>
<organism evidence="1 2">
    <name type="scientific">Candidatus Terraquivivens tikiterensis</name>
    <dbReference type="NCBI Taxonomy" id="1980982"/>
    <lineage>
        <taxon>Archaea</taxon>
        <taxon>Nitrososphaerota</taxon>
        <taxon>Candidatus Wolframiiraptoraceae</taxon>
        <taxon>Candidatus Terraquivivens</taxon>
    </lineage>
</organism>
<dbReference type="EMBL" id="NDWU01000032">
    <property type="protein sequence ID" value="PUA31019.1"/>
    <property type="molecule type" value="Genomic_DNA"/>
</dbReference>
<protein>
    <submittedName>
        <fullName evidence="1">Uncharacterized protein</fullName>
    </submittedName>
</protein>
<accession>A0A2R7Y0P0</accession>
<sequence length="210" mass="24406">MMGEFPYKFPDEDEHPEVPIKHGLPPTGNIYEAYIKSQEEQERRLQRLYNVRFKDAFAETFPYLDFDWAKYGDEDWGRPIKLWISSTFLQKDEEGRYYVQFPLKNARIFKTEKGTLVMRRNEGTMVYYVRVPGGFRGGADFEVLSPHFEVLKFKNFRSPKGAIGYDMGGLVVTPIGEIKYKWIRGGRLHGLPPEGVTIITPEGKKIQEVV</sequence>
<comment type="caution">
    <text evidence="1">The sequence shown here is derived from an EMBL/GenBank/DDBJ whole genome shotgun (WGS) entry which is preliminary data.</text>
</comment>